<dbReference type="EMBL" id="JAATJA010000002">
    <property type="protein sequence ID" value="NJB67978.1"/>
    <property type="molecule type" value="Genomic_DNA"/>
</dbReference>
<sequence length="262" mass="29218">MGLDARALDIRESLRPWYEAGLQLVFRSAFPAANTVEQGGHPSVAPDAQTEWSRPEPRVRERSAAPSVHHGPRNVSHETSATRSQAPVRPQKLTRKEIAAQTEQPAPQPSPQMTGPQFPWDEFITRLRVPCRTVWTYWELGTDFGSAPSAPRRGLFANIIKHLGWPGGSITFWPLSAEHQGILLPHVGHFWRGVREAQAETVFCFGRQAFDVLFPGEPHNFGIREKGGVSIYILPGPAEMLDGDMQAKRTAWAALKSYHFAD</sequence>
<feature type="region of interest" description="Disordered" evidence="1">
    <location>
        <begin position="98"/>
        <end position="117"/>
    </location>
</feature>
<organism evidence="2 3">
    <name type="scientific">Desulfobaculum xiamenense</name>
    <dbReference type="NCBI Taxonomy" id="995050"/>
    <lineage>
        <taxon>Bacteria</taxon>
        <taxon>Pseudomonadati</taxon>
        <taxon>Thermodesulfobacteriota</taxon>
        <taxon>Desulfovibrionia</taxon>
        <taxon>Desulfovibrionales</taxon>
        <taxon>Desulfovibrionaceae</taxon>
        <taxon>Desulfobaculum</taxon>
    </lineage>
</organism>
<keyword evidence="3" id="KW-1185">Reference proteome</keyword>
<feature type="compositionally biased region" description="Basic and acidic residues" evidence="1">
    <location>
        <begin position="53"/>
        <end position="63"/>
    </location>
</feature>
<evidence type="ECO:0000313" key="2">
    <source>
        <dbReference type="EMBL" id="NJB67978.1"/>
    </source>
</evidence>
<proteinExistence type="predicted"/>
<dbReference type="AlphaFoldDB" id="A0A846QIC2"/>
<name>A0A846QIC2_9BACT</name>
<dbReference type="RefSeq" id="WP_167941082.1">
    <property type="nucleotide sequence ID" value="NZ_JAATJA010000002.1"/>
</dbReference>
<feature type="region of interest" description="Disordered" evidence="1">
    <location>
        <begin position="37"/>
        <end position="92"/>
    </location>
</feature>
<comment type="caution">
    <text evidence="2">The sequence shown here is derived from an EMBL/GenBank/DDBJ whole genome shotgun (WGS) entry which is preliminary data.</text>
</comment>
<feature type="compositionally biased region" description="Polar residues" evidence="1">
    <location>
        <begin position="101"/>
        <end position="115"/>
    </location>
</feature>
<reference evidence="2 3" key="1">
    <citation type="submission" date="2020-03" db="EMBL/GenBank/DDBJ databases">
        <title>Genomic Encyclopedia of Type Strains, Phase IV (KMG-IV): sequencing the most valuable type-strain genomes for metagenomic binning, comparative biology and taxonomic classification.</title>
        <authorList>
            <person name="Goeker M."/>
        </authorList>
    </citation>
    <scope>NUCLEOTIDE SEQUENCE [LARGE SCALE GENOMIC DNA]</scope>
    <source>
        <strain evidence="2 3">DSM 24233</strain>
    </source>
</reference>
<evidence type="ECO:0000313" key="3">
    <source>
        <dbReference type="Proteomes" id="UP000580856"/>
    </source>
</evidence>
<dbReference type="Proteomes" id="UP000580856">
    <property type="component" value="Unassembled WGS sequence"/>
</dbReference>
<accession>A0A846QIC2</accession>
<evidence type="ECO:0000256" key="1">
    <source>
        <dbReference type="SAM" id="MobiDB-lite"/>
    </source>
</evidence>
<protein>
    <submittedName>
        <fullName evidence="2">Uncharacterized protein</fullName>
    </submittedName>
</protein>
<gene>
    <name evidence="2" type="ORF">GGQ74_001651</name>
</gene>